<sequence>MYLRAFSRLILSANVFVLSSIYANAHSQDPNHHLNQQDDLSHWGDPDTPYVHTPDPIPLSTREHWMRRAITSLSDLNDGSPCPFAAFGCVIVNHSAVSTGRGGVGDVQLGVELGEEVCIGANAIVREGNPTLHGEIAAINNCTKILTDPEGKYKLSGPDALKALGDLSLYTTAEACPMCSSAILYGGFREYIYSTSIPTLRQHNWPQIAIRSTEIFNRSVGRLSAHRTRILGEVLASETEGLFTWQFSEDGECPGGCVREGGGGGCVKGEGKGDGRKDEL</sequence>
<reference evidence="4" key="1">
    <citation type="submission" date="2022-10" db="EMBL/GenBank/DDBJ databases">
        <title>Culturing micro-colonial fungi from biological soil crusts in the Mojave desert and describing Neophaeococcomyces mojavensis, and introducing the new genera and species Taxawa tesnikishii.</title>
        <authorList>
            <person name="Kurbessoian T."/>
            <person name="Stajich J.E."/>
        </authorList>
    </citation>
    <scope>NUCLEOTIDE SEQUENCE</scope>
    <source>
        <strain evidence="4">TK_41</strain>
    </source>
</reference>
<accession>A0AA39CI91</accession>
<dbReference type="PANTHER" id="PTHR11079">
    <property type="entry name" value="CYTOSINE DEAMINASE FAMILY MEMBER"/>
    <property type="match status" value="1"/>
</dbReference>
<feature type="compositionally biased region" description="Basic and acidic residues" evidence="1">
    <location>
        <begin position="29"/>
        <end position="45"/>
    </location>
</feature>
<dbReference type="GO" id="GO:0002100">
    <property type="term" value="P:tRNA wobble adenosine to inosine editing"/>
    <property type="evidence" value="ECO:0007669"/>
    <property type="project" value="TreeGrafter"/>
</dbReference>
<protein>
    <recommendedName>
        <fullName evidence="3">CMP/dCMP-type deaminase domain-containing protein</fullName>
    </recommendedName>
</protein>
<feature type="chain" id="PRO_5041269727" description="CMP/dCMP-type deaminase domain-containing protein" evidence="2">
    <location>
        <begin position="28"/>
        <end position="280"/>
    </location>
</feature>
<dbReference type="GO" id="GO:0052717">
    <property type="term" value="F:tRNA-specific adenosine-34 deaminase activity"/>
    <property type="evidence" value="ECO:0007669"/>
    <property type="project" value="TreeGrafter"/>
</dbReference>
<dbReference type="InterPro" id="IPR016193">
    <property type="entry name" value="Cytidine_deaminase-like"/>
</dbReference>
<dbReference type="PROSITE" id="PS51747">
    <property type="entry name" value="CYT_DCMP_DEAMINASES_2"/>
    <property type="match status" value="1"/>
</dbReference>
<dbReference type="InterPro" id="IPR002125">
    <property type="entry name" value="CMP_dCMP_dom"/>
</dbReference>
<evidence type="ECO:0000259" key="3">
    <source>
        <dbReference type="PROSITE" id="PS51747"/>
    </source>
</evidence>
<dbReference type="Gene3D" id="3.40.140.10">
    <property type="entry name" value="Cytidine Deaminase, domain 2"/>
    <property type="match status" value="1"/>
</dbReference>
<organism evidence="4 5">
    <name type="scientific">Cladophialophora chaetospira</name>
    <dbReference type="NCBI Taxonomy" id="386627"/>
    <lineage>
        <taxon>Eukaryota</taxon>
        <taxon>Fungi</taxon>
        <taxon>Dikarya</taxon>
        <taxon>Ascomycota</taxon>
        <taxon>Pezizomycotina</taxon>
        <taxon>Eurotiomycetes</taxon>
        <taxon>Chaetothyriomycetidae</taxon>
        <taxon>Chaetothyriales</taxon>
        <taxon>Herpotrichiellaceae</taxon>
        <taxon>Cladophialophora</taxon>
    </lineage>
</organism>
<dbReference type="AlphaFoldDB" id="A0AA39CI91"/>
<gene>
    <name evidence="4" type="ORF">H2200_006137</name>
</gene>
<name>A0AA39CI91_9EURO</name>
<evidence type="ECO:0000313" key="5">
    <source>
        <dbReference type="Proteomes" id="UP001172673"/>
    </source>
</evidence>
<evidence type="ECO:0000313" key="4">
    <source>
        <dbReference type="EMBL" id="KAJ9609808.1"/>
    </source>
</evidence>
<feature type="domain" description="CMP/dCMP-type deaminase" evidence="3">
    <location>
        <begin position="60"/>
        <end position="216"/>
    </location>
</feature>
<feature type="region of interest" description="Disordered" evidence="1">
    <location>
        <begin position="29"/>
        <end position="49"/>
    </location>
</feature>
<evidence type="ECO:0000256" key="2">
    <source>
        <dbReference type="SAM" id="SignalP"/>
    </source>
</evidence>
<feature type="signal peptide" evidence="2">
    <location>
        <begin position="1"/>
        <end position="27"/>
    </location>
</feature>
<keyword evidence="2" id="KW-0732">Signal</keyword>
<dbReference type="EMBL" id="JAPDRK010000008">
    <property type="protein sequence ID" value="KAJ9609808.1"/>
    <property type="molecule type" value="Genomic_DNA"/>
</dbReference>
<keyword evidence="5" id="KW-1185">Reference proteome</keyword>
<dbReference type="Proteomes" id="UP001172673">
    <property type="component" value="Unassembled WGS sequence"/>
</dbReference>
<dbReference type="SUPFAM" id="SSF53927">
    <property type="entry name" value="Cytidine deaminase-like"/>
    <property type="match status" value="1"/>
</dbReference>
<comment type="caution">
    <text evidence="4">The sequence shown here is derived from an EMBL/GenBank/DDBJ whole genome shotgun (WGS) entry which is preliminary data.</text>
</comment>
<dbReference type="PANTHER" id="PTHR11079:SF203">
    <property type="entry name" value="CMP_DCMP-TYPE DEAMINASE DOMAIN-CONTAINING PROTEIN"/>
    <property type="match status" value="1"/>
</dbReference>
<evidence type="ECO:0000256" key="1">
    <source>
        <dbReference type="SAM" id="MobiDB-lite"/>
    </source>
</evidence>
<dbReference type="CDD" id="cd01285">
    <property type="entry name" value="nucleoside_deaminase"/>
    <property type="match status" value="1"/>
</dbReference>
<dbReference type="Pfam" id="PF00383">
    <property type="entry name" value="dCMP_cyt_deam_1"/>
    <property type="match status" value="1"/>
</dbReference>
<proteinExistence type="predicted"/>